<feature type="domain" description="Response regulatory" evidence="2">
    <location>
        <begin position="1"/>
        <end position="129"/>
    </location>
</feature>
<dbReference type="GeneID" id="30921751"/>
<dbReference type="Proteomes" id="UP000011555">
    <property type="component" value="Unassembled WGS sequence"/>
</dbReference>
<dbReference type="PROSITE" id="PS50110">
    <property type="entry name" value="RESPONSE_REGULATORY"/>
    <property type="match status" value="1"/>
</dbReference>
<dbReference type="KEGG" id="hlc:CHINAEXTREME11465"/>
<dbReference type="eggNOG" id="arCOG02589">
    <property type="taxonomic scope" value="Archaea"/>
</dbReference>
<reference evidence="4 5" key="2">
    <citation type="journal article" date="2014" name="PLoS Genet.">
        <title>Phylogenetically driven sequencing of extremely halophilic archaea reveals strategies for static and dynamic osmo-response.</title>
        <authorList>
            <person name="Becker E.A."/>
            <person name="Seitzer P.M."/>
            <person name="Tritt A."/>
            <person name="Larsen D."/>
            <person name="Krusor M."/>
            <person name="Yao A.I."/>
            <person name="Wu D."/>
            <person name="Madern D."/>
            <person name="Eisen J.A."/>
            <person name="Darling A.E."/>
            <person name="Facciotti M.T."/>
        </authorList>
    </citation>
    <scope>NUCLEOTIDE SEQUENCE [LARGE SCALE GENOMIC DNA]</scope>
    <source>
        <strain evidence="4 5">AJ5</strain>
    </source>
</reference>
<sequence length="133" mass="15048">MIEDNPGDVQLIKESFSDGNIANTLQRSLRVKRPSQAALDFVYRRNEYEDASGPDIGLLDLILPRVDGEDVLHEIEHHPELEHVPVIVLTGVDETLTESRDLCHDTDEDAVLEKPVDPGEFAEVIRSFDQFRL</sequence>
<dbReference type="RefSeq" id="WP_007143685.1">
    <property type="nucleotide sequence ID" value="NZ_AOLZ01000076.1"/>
</dbReference>
<evidence type="ECO:0000256" key="1">
    <source>
        <dbReference type="PROSITE-ProRule" id="PRU00169"/>
    </source>
</evidence>
<dbReference type="SUPFAM" id="SSF52172">
    <property type="entry name" value="CheY-like"/>
    <property type="match status" value="1"/>
</dbReference>
<dbReference type="PANTHER" id="PTHR44520:SF2">
    <property type="entry name" value="RESPONSE REGULATOR RCP1"/>
    <property type="match status" value="1"/>
</dbReference>
<dbReference type="InterPro" id="IPR052893">
    <property type="entry name" value="TCS_response_regulator"/>
</dbReference>
<dbReference type="AlphaFoldDB" id="M0L7Q8"/>
<dbReference type="Pfam" id="PF00072">
    <property type="entry name" value="Response_reg"/>
    <property type="match status" value="1"/>
</dbReference>
<dbReference type="InterPro" id="IPR011006">
    <property type="entry name" value="CheY-like_superfamily"/>
</dbReference>
<name>M0L7Q8_NATLA</name>
<reference evidence="3" key="3">
    <citation type="submission" date="2017-01" db="EMBL/GenBank/DDBJ databases">
        <authorList>
            <person name="Mah S.A."/>
            <person name="Swanson W.J."/>
            <person name="Moy G.W."/>
            <person name="Vacquier V.D."/>
        </authorList>
    </citation>
    <scope>NUCLEOTIDE SEQUENCE</scope>
    <source>
        <strain evidence="3">AJ5</strain>
    </source>
</reference>
<keyword evidence="5" id="KW-1185">Reference proteome</keyword>
<dbReference type="Proteomes" id="UP000186547">
    <property type="component" value="Chromosome"/>
</dbReference>
<evidence type="ECO:0000259" key="2">
    <source>
        <dbReference type="PROSITE" id="PS50110"/>
    </source>
</evidence>
<gene>
    <name evidence="4" type="ORF">C445_20037</name>
    <name evidence="3" type="ORF">CHINAEXTREME_11465</name>
</gene>
<dbReference type="InterPro" id="IPR001789">
    <property type="entry name" value="Sig_transdc_resp-reg_receiver"/>
</dbReference>
<evidence type="ECO:0000313" key="3">
    <source>
        <dbReference type="EMBL" id="APW98370.1"/>
    </source>
</evidence>
<dbReference type="STRING" id="358396.CHINAEXTREME_11465"/>
<reference evidence="3 6" key="1">
    <citation type="journal article" date="2011" name="J. Bacteriol.">
        <title>Genome sequence of Halobiforma lacisalsi AJ5, an extremely halophilic archaeon which harbors a bop gene.</title>
        <authorList>
            <person name="Jiang X."/>
            <person name="Wang S."/>
            <person name="Cheng H."/>
            <person name="Huo Y."/>
            <person name="Zhang X."/>
            <person name="Zhu X."/>
            <person name="Han X."/>
            <person name="Ni P."/>
            <person name="Wu M."/>
        </authorList>
    </citation>
    <scope>NUCLEOTIDE SEQUENCE [LARGE SCALE GENOMIC DNA]</scope>
    <source>
        <strain evidence="3 6">AJ5</strain>
    </source>
</reference>
<organism evidence="4 5">
    <name type="scientific">Natronobacterium lacisalsi AJ5</name>
    <dbReference type="NCBI Taxonomy" id="358396"/>
    <lineage>
        <taxon>Archaea</taxon>
        <taxon>Methanobacteriati</taxon>
        <taxon>Methanobacteriota</taxon>
        <taxon>Stenosarchaea group</taxon>
        <taxon>Halobacteria</taxon>
        <taxon>Halobacteriales</taxon>
        <taxon>Natrialbaceae</taxon>
        <taxon>Natronobacterium</taxon>
    </lineage>
</organism>
<dbReference type="EMBL" id="AOLZ01000076">
    <property type="protein sequence ID" value="EMA27975.1"/>
    <property type="molecule type" value="Genomic_DNA"/>
</dbReference>
<protein>
    <submittedName>
        <fullName evidence="3 4">Response regulator</fullName>
    </submittedName>
</protein>
<dbReference type="PANTHER" id="PTHR44520">
    <property type="entry name" value="RESPONSE REGULATOR RCP1-RELATED"/>
    <property type="match status" value="1"/>
</dbReference>
<dbReference type="GO" id="GO:0000160">
    <property type="term" value="P:phosphorelay signal transduction system"/>
    <property type="evidence" value="ECO:0007669"/>
    <property type="project" value="InterPro"/>
</dbReference>
<proteinExistence type="predicted"/>
<dbReference type="EMBL" id="CP019285">
    <property type="protein sequence ID" value="APW98370.1"/>
    <property type="molecule type" value="Genomic_DNA"/>
</dbReference>
<feature type="modified residue" description="4-aspartylphosphate" evidence="1">
    <location>
        <position position="60"/>
    </location>
</feature>
<accession>M0L7Q8</accession>
<evidence type="ECO:0000313" key="5">
    <source>
        <dbReference type="Proteomes" id="UP000011555"/>
    </source>
</evidence>
<keyword evidence="1" id="KW-0597">Phosphoprotein</keyword>
<evidence type="ECO:0000313" key="6">
    <source>
        <dbReference type="Proteomes" id="UP000186547"/>
    </source>
</evidence>
<dbReference type="Gene3D" id="3.40.50.2300">
    <property type="match status" value="1"/>
</dbReference>
<evidence type="ECO:0000313" key="4">
    <source>
        <dbReference type="EMBL" id="EMA27975.1"/>
    </source>
</evidence>